<name>A0A845GAB3_9BURK</name>
<gene>
    <name evidence="1" type="ORF">GTP91_21580</name>
</gene>
<proteinExistence type="predicted"/>
<dbReference type="Proteomes" id="UP000470302">
    <property type="component" value="Unassembled WGS sequence"/>
</dbReference>
<accession>A0A845GAB3</accession>
<reference evidence="1 2" key="1">
    <citation type="submission" date="2020-01" db="EMBL/GenBank/DDBJ databases">
        <title>Novel species isolated from a subtropical stream in China.</title>
        <authorList>
            <person name="Lu H."/>
        </authorList>
    </citation>
    <scope>NUCLEOTIDE SEQUENCE [LARGE SCALE GENOMIC DNA]</scope>
    <source>
        <strain evidence="1 2">FT82W</strain>
    </source>
</reference>
<dbReference type="RefSeq" id="WP_161098646.1">
    <property type="nucleotide sequence ID" value="NZ_WWCW01000086.1"/>
</dbReference>
<dbReference type="EMBL" id="WWCW01000086">
    <property type="protein sequence ID" value="MYM89758.1"/>
    <property type="molecule type" value="Genomic_DNA"/>
</dbReference>
<comment type="caution">
    <text evidence="1">The sequence shown here is derived from an EMBL/GenBank/DDBJ whole genome shotgun (WGS) entry which is preliminary data.</text>
</comment>
<evidence type="ECO:0000313" key="2">
    <source>
        <dbReference type="Proteomes" id="UP000470302"/>
    </source>
</evidence>
<evidence type="ECO:0000313" key="1">
    <source>
        <dbReference type="EMBL" id="MYM89758.1"/>
    </source>
</evidence>
<protein>
    <submittedName>
        <fullName evidence="1">Uncharacterized protein</fullName>
    </submittedName>
</protein>
<sequence>MGIVTCSAAHRFARRGNLHNQQDVDAACPECHKHDTLRWLDLFNDEFVATTTCTDDLFEDGGQLNHLYRVVAQTAADEAGGLHWQFERRADAPSRQGMVLSYLAQALRNDGMDVAEDDYADLGVRPEAVVVVTLAIHDGHPLFFIGVNGHDNTYQAAASFCDSMPTEMFGVPCIHVFERDPHANVGVRLDYDVSGWSWHGEQKVLRTIKVDFGPMARLSTTCIGIAHRSGPCKPSTAGFGSQGCFSYLDRKYGKDEKRFQMVGQHATATCTVAAYWYALPDQANNVSYLRVRGIVEQQFREAAMTQLQQGPGLAAVSGIIGSYL</sequence>
<dbReference type="AlphaFoldDB" id="A0A845GAB3"/>
<organism evidence="1 2">
    <name type="scientific">Duganella vulcania</name>
    <dbReference type="NCBI Taxonomy" id="2692166"/>
    <lineage>
        <taxon>Bacteria</taxon>
        <taxon>Pseudomonadati</taxon>
        <taxon>Pseudomonadota</taxon>
        <taxon>Betaproteobacteria</taxon>
        <taxon>Burkholderiales</taxon>
        <taxon>Oxalobacteraceae</taxon>
        <taxon>Telluria group</taxon>
        <taxon>Duganella</taxon>
    </lineage>
</organism>